<keyword evidence="3" id="KW-1185">Reference proteome</keyword>
<gene>
    <name evidence="2" type="ORF">GCM10010345_24020</name>
</gene>
<name>A0ABQ3CIG7_9ACTN</name>
<protein>
    <recommendedName>
        <fullName evidence="4">Secreted protein</fullName>
    </recommendedName>
</protein>
<feature type="compositionally biased region" description="Low complexity" evidence="1">
    <location>
        <begin position="77"/>
        <end position="101"/>
    </location>
</feature>
<dbReference type="EMBL" id="BMVN01000006">
    <property type="protein sequence ID" value="GHA18505.1"/>
    <property type="molecule type" value="Genomic_DNA"/>
</dbReference>
<evidence type="ECO:0000313" key="3">
    <source>
        <dbReference type="Proteomes" id="UP000653644"/>
    </source>
</evidence>
<feature type="region of interest" description="Disordered" evidence="1">
    <location>
        <begin position="62"/>
        <end position="111"/>
    </location>
</feature>
<sequence length="111" mass="11810">MNAFLTTAAFLVLAAVAAYVIHRLDLQHADRIAAYRYSTPRPGRRGRCAPQPYPALQVIIRAPSRPPGRASEPSAPPAATRTGVTAGPRTGRGAARTRGPGHLSNFRTEAP</sequence>
<reference evidence="3" key="1">
    <citation type="journal article" date="2019" name="Int. J. Syst. Evol. Microbiol.">
        <title>The Global Catalogue of Microorganisms (GCM) 10K type strain sequencing project: providing services to taxonomists for standard genome sequencing and annotation.</title>
        <authorList>
            <consortium name="The Broad Institute Genomics Platform"/>
            <consortium name="The Broad Institute Genome Sequencing Center for Infectious Disease"/>
            <person name="Wu L."/>
            <person name="Ma J."/>
        </authorList>
    </citation>
    <scope>NUCLEOTIDE SEQUENCE [LARGE SCALE GENOMIC DNA]</scope>
    <source>
        <strain evidence="3">JCM 4733</strain>
    </source>
</reference>
<dbReference type="RefSeq" id="WP_229917134.1">
    <property type="nucleotide sequence ID" value="NZ_BMVN01000006.1"/>
</dbReference>
<evidence type="ECO:0000313" key="2">
    <source>
        <dbReference type="EMBL" id="GHA18505.1"/>
    </source>
</evidence>
<accession>A0ABQ3CIG7</accession>
<evidence type="ECO:0000256" key="1">
    <source>
        <dbReference type="SAM" id="MobiDB-lite"/>
    </source>
</evidence>
<evidence type="ECO:0008006" key="4">
    <source>
        <dbReference type="Google" id="ProtNLM"/>
    </source>
</evidence>
<comment type="caution">
    <text evidence="2">The sequence shown here is derived from an EMBL/GenBank/DDBJ whole genome shotgun (WGS) entry which is preliminary data.</text>
</comment>
<dbReference type="Proteomes" id="UP000653644">
    <property type="component" value="Unassembled WGS sequence"/>
</dbReference>
<proteinExistence type="predicted"/>
<organism evidence="2 3">
    <name type="scientific">Streptomyces canarius</name>
    <dbReference type="NCBI Taxonomy" id="285453"/>
    <lineage>
        <taxon>Bacteria</taxon>
        <taxon>Bacillati</taxon>
        <taxon>Actinomycetota</taxon>
        <taxon>Actinomycetes</taxon>
        <taxon>Kitasatosporales</taxon>
        <taxon>Streptomycetaceae</taxon>
        <taxon>Streptomyces</taxon>
    </lineage>
</organism>